<sequence length="338" mass="34593">MTATPAPRLGVVLGSAQPPGEIVAAARAAERGGFDEIWVGEDYFFTGAIAAAGAVLAHTSLPVGIGIVPTASRHPALLAMELATLAGIYPGRLTAGVGVGVPDWLDQMGVRPAKPLTSIKDVVAALRTLFAGETLDLKDASFVAEGIRLEHPPARPPAVFAGVGGPKALSTAGRIADGAVLSVLAGDDYVRWAAERVATGAPAPDFGLVTYAFVSMDDDPAAARRRLRGLFGIYLLSGPRNPMTEAHGIAAEAERLAALPFEDAVARIPDAWLDELAVVGTPADCAARIEALAAAGSTSIALCPVPDEDGGTAQLEYLADELLPRVRSGAAASNGRPS</sequence>
<dbReference type="STRING" id="1220554.GCA_001552135_03393"/>
<evidence type="ECO:0000259" key="2">
    <source>
        <dbReference type="Pfam" id="PF00296"/>
    </source>
</evidence>
<dbReference type="InterPro" id="IPR011251">
    <property type="entry name" value="Luciferase-like_dom"/>
</dbReference>
<dbReference type="RefSeq" id="WP_067892174.1">
    <property type="nucleotide sequence ID" value="NZ_VSFG01000002.1"/>
</dbReference>
<dbReference type="PANTHER" id="PTHR43244">
    <property type="match status" value="1"/>
</dbReference>
<evidence type="ECO:0000313" key="4">
    <source>
        <dbReference type="Proteomes" id="UP000323380"/>
    </source>
</evidence>
<accession>A0A5D0NPW5</accession>
<keyword evidence="4" id="KW-1185">Reference proteome</keyword>
<protein>
    <submittedName>
        <fullName evidence="3">LLM class flavin-dependent oxidoreductase</fullName>
    </submittedName>
</protein>
<feature type="domain" description="Luciferase-like" evidence="2">
    <location>
        <begin position="13"/>
        <end position="298"/>
    </location>
</feature>
<comment type="caution">
    <text evidence="3">The sequence shown here is derived from an EMBL/GenBank/DDBJ whole genome shotgun (WGS) entry which is preliminary data.</text>
</comment>
<proteinExistence type="predicted"/>
<keyword evidence="1" id="KW-0560">Oxidoreductase</keyword>
<organism evidence="3 4">
    <name type="scientific">Actinomadura chibensis</name>
    <dbReference type="NCBI Taxonomy" id="392828"/>
    <lineage>
        <taxon>Bacteria</taxon>
        <taxon>Bacillati</taxon>
        <taxon>Actinomycetota</taxon>
        <taxon>Actinomycetes</taxon>
        <taxon>Streptosporangiales</taxon>
        <taxon>Thermomonosporaceae</taxon>
        <taxon>Actinomadura</taxon>
    </lineage>
</organism>
<dbReference type="Pfam" id="PF00296">
    <property type="entry name" value="Bac_luciferase"/>
    <property type="match status" value="1"/>
</dbReference>
<dbReference type="Gene3D" id="3.20.20.30">
    <property type="entry name" value="Luciferase-like domain"/>
    <property type="match status" value="1"/>
</dbReference>
<dbReference type="InterPro" id="IPR036661">
    <property type="entry name" value="Luciferase-like_sf"/>
</dbReference>
<gene>
    <name evidence="3" type="ORF">FXF69_13860</name>
</gene>
<dbReference type="EMBL" id="VSFG01000002">
    <property type="protein sequence ID" value="TYB46349.1"/>
    <property type="molecule type" value="Genomic_DNA"/>
</dbReference>
<dbReference type="CDD" id="cd01097">
    <property type="entry name" value="Tetrahydromethanopterin_reductase"/>
    <property type="match status" value="1"/>
</dbReference>
<dbReference type="AlphaFoldDB" id="A0A5D0NPW5"/>
<dbReference type="InterPro" id="IPR050564">
    <property type="entry name" value="F420-G6PD/mer"/>
</dbReference>
<reference evidence="3 4" key="1">
    <citation type="submission" date="2019-08" db="EMBL/GenBank/DDBJ databases">
        <title>Actinomadura sp. nov. CYP1-5 isolated from mountain soil.</title>
        <authorList>
            <person name="Songsumanus A."/>
            <person name="Kuncharoen N."/>
            <person name="Kudo T."/>
            <person name="Yuki M."/>
            <person name="Igarashi Y."/>
            <person name="Tanasupawat S."/>
        </authorList>
    </citation>
    <scope>NUCLEOTIDE SEQUENCE [LARGE SCALE GENOMIC DNA]</scope>
    <source>
        <strain evidence="3 4">JCM 14158</strain>
    </source>
</reference>
<evidence type="ECO:0000256" key="1">
    <source>
        <dbReference type="ARBA" id="ARBA00023002"/>
    </source>
</evidence>
<dbReference type="PANTHER" id="PTHR43244:SF1">
    <property type="entry name" value="5,10-METHYLENETETRAHYDROMETHANOPTERIN REDUCTASE"/>
    <property type="match status" value="1"/>
</dbReference>
<dbReference type="SUPFAM" id="SSF51679">
    <property type="entry name" value="Bacterial luciferase-like"/>
    <property type="match status" value="1"/>
</dbReference>
<dbReference type="GO" id="GO:0016705">
    <property type="term" value="F:oxidoreductase activity, acting on paired donors, with incorporation or reduction of molecular oxygen"/>
    <property type="evidence" value="ECO:0007669"/>
    <property type="project" value="InterPro"/>
</dbReference>
<evidence type="ECO:0000313" key="3">
    <source>
        <dbReference type="EMBL" id="TYB46349.1"/>
    </source>
</evidence>
<dbReference type="Proteomes" id="UP000323380">
    <property type="component" value="Unassembled WGS sequence"/>
</dbReference>
<name>A0A5D0NPW5_9ACTN</name>